<dbReference type="GO" id="GO:0006120">
    <property type="term" value="P:mitochondrial electron transport, NADH to ubiquinone"/>
    <property type="evidence" value="ECO:0007669"/>
    <property type="project" value="InterPro"/>
</dbReference>
<proteinExistence type="inferred from homology"/>
<dbReference type="GO" id="GO:0005759">
    <property type="term" value="C:mitochondrial matrix"/>
    <property type="evidence" value="ECO:0007669"/>
    <property type="project" value="UniProtKB-SubCell"/>
</dbReference>
<dbReference type="InterPro" id="IPR050566">
    <property type="entry name" value="Deoxyribonucleoside_kinase"/>
</dbReference>
<dbReference type="AlphaFoldDB" id="A0A8I6SCR2"/>
<evidence type="ECO:0000256" key="7">
    <source>
        <dbReference type="ARBA" id="ARBA00022630"/>
    </source>
</evidence>
<evidence type="ECO:0000256" key="3">
    <source>
        <dbReference type="ARBA" id="ARBA00004305"/>
    </source>
</evidence>
<keyword evidence="9 13" id="KW-0274">FAD</keyword>
<dbReference type="EnsemblMetazoa" id="XM_014405364.2">
    <property type="protein sequence ID" value="XP_014260850.1"/>
    <property type="gene ID" value="LOC106673283"/>
</dbReference>
<evidence type="ECO:0000313" key="16">
    <source>
        <dbReference type="Proteomes" id="UP000494040"/>
    </source>
</evidence>
<dbReference type="OrthoDB" id="17400at2759"/>
<name>A0A8I6SCR2_CIMLE</name>
<evidence type="ECO:0000256" key="13">
    <source>
        <dbReference type="PIRNR" id="PIRNR000543"/>
    </source>
</evidence>
<gene>
    <name evidence="15" type="primary">106673283</name>
</gene>
<keyword evidence="16" id="KW-1185">Reference proteome</keyword>
<evidence type="ECO:0000256" key="4">
    <source>
        <dbReference type="ARBA" id="ARBA00008606"/>
    </source>
</evidence>
<evidence type="ECO:0000256" key="5">
    <source>
        <dbReference type="ARBA" id="ARBA00017279"/>
    </source>
</evidence>
<keyword evidence="12 13" id="KW-0496">Mitochondrion</keyword>
<organism evidence="15 16">
    <name type="scientific">Cimex lectularius</name>
    <name type="common">Bed bug</name>
    <name type="synonym">Acanthia lectularia</name>
    <dbReference type="NCBI Taxonomy" id="79782"/>
    <lineage>
        <taxon>Eukaryota</taxon>
        <taxon>Metazoa</taxon>
        <taxon>Ecdysozoa</taxon>
        <taxon>Arthropoda</taxon>
        <taxon>Hexapoda</taxon>
        <taxon>Insecta</taxon>
        <taxon>Pterygota</taxon>
        <taxon>Neoptera</taxon>
        <taxon>Paraneoptera</taxon>
        <taxon>Hemiptera</taxon>
        <taxon>Heteroptera</taxon>
        <taxon>Panheteroptera</taxon>
        <taxon>Cimicomorpha</taxon>
        <taxon>Cimicidae</taxon>
        <taxon>Cimex</taxon>
    </lineage>
</organism>
<comment type="similarity">
    <text evidence="4 13">Belongs to the complex I NDUFA10 subunit family.</text>
</comment>
<evidence type="ECO:0000313" key="15">
    <source>
        <dbReference type="EnsemblMetazoa" id="XP_014260850.1"/>
    </source>
</evidence>
<dbReference type="KEGG" id="clec:106673283"/>
<comment type="subcellular location">
    <subcellularLocation>
        <location evidence="3 13">Mitochondrion matrix</location>
    </subcellularLocation>
</comment>
<keyword evidence="10" id="KW-0809">Transit peptide</keyword>
<keyword evidence="6 13" id="KW-0813">Transport</keyword>
<keyword evidence="11 13" id="KW-0249">Electron transport</keyword>
<dbReference type="OMA" id="DPHNKKM"/>
<evidence type="ECO:0000256" key="6">
    <source>
        <dbReference type="ARBA" id="ARBA00022448"/>
    </source>
</evidence>
<dbReference type="InterPro" id="IPR027417">
    <property type="entry name" value="P-loop_NTPase"/>
</dbReference>
<evidence type="ECO:0000256" key="1">
    <source>
        <dbReference type="ARBA" id="ARBA00001974"/>
    </source>
</evidence>
<accession>A0A8I6SCR2</accession>
<feature type="domain" description="Deoxynucleoside kinase" evidence="14">
    <location>
        <begin position="67"/>
        <end position="302"/>
    </location>
</feature>
<comment type="function">
    <text evidence="2 13">Accessory subunit of the mitochondrial membrane respiratory chain NADH dehydrogenase (Complex I), that is believed not to be involved in catalysis. Complex I functions in the transfer of electrons from NADH to the respiratory chain. The immediate electron acceptor for the enzyme is believed to be ubiquinone.</text>
</comment>
<evidence type="ECO:0000259" key="14">
    <source>
        <dbReference type="Pfam" id="PF01712"/>
    </source>
</evidence>
<dbReference type="Gene3D" id="3.40.50.300">
    <property type="entry name" value="P-loop containing nucleotide triphosphate hydrolases"/>
    <property type="match status" value="1"/>
</dbReference>
<evidence type="ECO:0000256" key="8">
    <source>
        <dbReference type="ARBA" id="ARBA00022660"/>
    </source>
</evidence>
<dbReference type="PANTHER" id="PTHR10513">
    <property type="entry name" value="DEOXYNUCLEOSIDE KINASE"/>
    <property type="match status" value="1"/>
</dbReference>
<dbReference type="InterPro" id="IPR015828">
    <property type="entry name" value="NDUFA10"/>
</dbReference>
<evidence type="ECO:0000256" key="12">
    <source>
        <dbReference type="ARBA" id="ARBA00023128"/>
    </source>
</evidence>
<dbReference type="Pfam" id="PF01712">
    <property type="entry name" value="dNK"/>
    <property type="match status" value="1"/>
</dbReference>
<comment type="cofactor">
    <cofactor evidence="1 13">
        <name>FAD</name>
        <dbReference type="ChEBI" id="CHEBI:57692"/>
    </cofactor>
</comment>
<sequence length="386" mass="45496">MSLIGLAMRLSRPGPMVALARTVYGKAYRDMDKKKDYYDYKNKTYPLWYSMLFDSTTSRFDENTKLIVVDGPVASGKTEFAKKLAEELDMYHIEDAHMDLRYINPYGYDMRQLDPQLPESVRSYDDKNFCRDPFHMNAAAYQFWMYRLRYSLYVDALAHVLSTGQGVIIERSPWSDMVFVEAMTKNGYMSKEAKSVYNVVKKSTIIQLMMPHLVIYLDMPVSKVKENIVMRGRDHEVNSKALTDDYLLDIEQEYKCTYLPEISTHAELLVYDWSEGGDVEAVVEDIERIDFDRYTKYDKKLIDWKKPKENIWAEFRRRYADQKDELMEQFDIPLFDAPELLAPGEDVKVWTEVWYSAPGMEYKQGYNIHKGESILFNTREDKYVPY</sequence>
<evidence type="ECO:0000256" key="10">
    <source>
        <dbReference type="ARBA" id="ARBA00022946"/>
    </source>
</evidence>
<keyword evidence="7 13" id="KW-0285">Flavoprotein</keyword>
<evidence type="ECO:0000256" key="11">
    <source>
        <dbReference type="ARBA" id="ARBA00022982"/>
    </source>
</evidence>
<dbReference type="InterPro" id="IPR031314">
    <property type="entry name" value="DNK_dom"/>
</dbReference>
<dbReference type="SUPFAM" id="SSF52540">
    <property type="entry name" value="P-loop containing nucleoside triphosphate hydrolases"/>
    <property type="match status" value="1"/>
</dbReference>
<evidence type="ECO:0000256" key="2">
    <source>
        <dbReference type="ARBA" id="ARBA00003195"/>
    </source>
</evidence>
<dbReference type="PIRSF" id="PIRSF000543">
    <property type="entry name" value="NADH_UQ_42KD"/>
    <property type="match status" value="1"/>
</dbReference>
<keyword evidence="8 13" id="KW-0679">Respiratory chain</keyword>
<protein>
    <recommendedName>
        <fullName evidence="5 13">NADH dehydrogenase [ubiquinone] 1 alpha subcomplex subunit 10, mitochondrial</fullName>
    </recommendedName>
</protein>
<reference evidence="15" key="1">
    <citation type="submission" date="2022-01" db="UniProtKB">
        <authorList>
            <consortium name="EnsemblMetazoa"/>
        </authorList>
    </citation>
    <scope>IDENTIFICATION</scope>
</reference>
<dbReference type="Proteomes" id="UP000494040">
    <property type="component" value="Unassembled WGS sequence"/>
</dbReference>
<dbReference type="PANTHER" id="PTHR10513:SF15">
    <property type="entry name" value="NADH DEHYDROGENASE [UBIQUINONE] 1 ALPHA SUBCOMPLEX SUBUNIT 10, MITOCHONDRIAL"/>
    <property type="match status" value="1"/>
</dbReference>
<evidence type="ECO:0000256" key="9">
    <source>
        <dbReference type="ARBA" id="ARBA00022827"/>
    </source>
</evidence>